<evidence type="ECO:0000313" key="3">
    <source>
        <dbReference type="EMBL" id="PAV15952.1"/>
    </source>
</evidence>
<feature type="transmembrane region" description="Helical" evidence="2">
    <location>
        <begin position="281"/>
        <end position="306"/>
    </location>
</feature>
<keyword evidence="2" id="KW-0812">Transmembrane</keyword>
<feature type="transmembrane region" description="Helical" evidence="2">
    <location>
        <begin position="135"/>
        <end position="160"/>
    </location>
</feature>
<keyword evidence="2" id="KW-0472">Membrane</keyword>
<comment type="caution">
    <text evidence="3">The sequence shown here is derived from an EMBL/GenBank/DDBJ whole genome shotgun (WGS) entry which is preliminary data.</text>
</comment>
<name>A0A286U8P6_9AGAM</name>
<proteinExistence type="predicted"/>
<feature type="transmembrane region" description="Helical" evidence="2">
    <location>
        <begin position="102"/>
        <end position="123"/>
    </location>
</feature>
<sequence>MPEVLSSLLKVFSAAQTISKSIQICTATIFFLYCVSHINDEIVYIWKMPWTVGKGVYLLARYSGALFLVTVITLDSPILWEEIGHPLDEGEPFIVKAKGQCLGGYFFVAAGSVIILLTEVMMTMRVYALYGQRKWVVILSSVLMIISFFANQGFTASYFITPVDSCISKPCISSEFDIPFQMVASCTLASRTISFFGWVSTFIVESLFLFLIIRRTRQLKKMSGDYSLVNDGAMARGGGITSVMARDSKKYFLMIFIVFFIATCSTVFLLLVTLVSNRVTVISLFVPAAQGNTALTVVIATITILAPKLFLNIRIEYYGPIGPLTEDGSAPRGDLEESIDLSPGLKSNRTGGVNCT</sequence>
<keyword evidence="2" id="KW-1133">Transmembrane helix</keyword>
<reference evidence="3 4" key="1">
    <citation type="journal article" date="2017" name="Mol. Ecol.">
        <title>Comparative and population genomic landscape of Phellinus noxius: A hypervariable fungus causing root rot in trees.</title>
        <authorList>
            <person name="Chung C.L."/>
            <person name="Lee T.J."/>
            <person name="Akiba M."/>
            <person name="Lee H.H."/>
            <person name="Kuo T.H."/>
            <person name="Liu D."/>
            <person name="Ke H.M."/>
            <person name="Yokoi T."/>
            <person name="Roa M.B."/>
            <person name="Lu M.J."/>
            <person name="Chang Y.Y."/>
            <person name="Ann P.J."/>
            <person name="Tsai J.N."/>
            <person name="Chen C.Y."/>
            <person name="Tzean S.S."/>
            <person name="Ota Y."/>
            <person name="Hattori T."/>
            <person name="Sahashi N."/>
            <person name="Liou R.F."/>
            <person name="Kikuchi T."/>
            <person name="Tsai I.J."/>
        </authorList>
    </citation>
    <scope>NUCLEOTIDE SEQUENCE [LARGE SCALE GENOMIC DNA]</scope>
    <source>
        <strain evidence="3 4">FFPRI411160</strain>
    </source>
</reference>
<evidence type="ECO:0000256" key="1">
    <source>
        <dbReference type="SAM" id="MobiDB-lite"/>
    </source>
</evidence>
<dbReference type="AlphaFoldDB" id="A0A286U8P6"/>
<keyword evidence="4" id="KW-1185">Reference proteome</keyword>
<feature type="transmembrane region" description="Helical" evidence="2">
    <location>
        <begin position="251"/>
        <end position="275"/>
    </location>
</feature>
<feature type="transmembrane region" description="Helical" evidence="2">
    <location>
        <begin position="195"/>
        <end position="213"/>
    </location>
</feature>
<organism evidence="3 4">
    <name type="scientific">Pyrrhoderma noxium</name>
    <dbReference type="NCBI Taxonomy" id="2282107"/>
    <lineage>
        <taxon>Eukaryota</taxon>
        <taxon>Fungi</taxon>
        <taxon>Dikarya</taxon>
        <taxon>Basidiomycota</taxon>
        <taxon>Agaricomycotina</taxon>
        <taxon>Agaricomycetes</taxon>
        <taxon>Hymenochaetales</taxon>
        <taxon>Hymenochaetaceae</taxon>
        <taxon>Pyrrhoderma</taxon>
    </lineage>
</organism>
<dbReference type="InParanoid" id="A0A286U8P6"/>
<evidence type="ECO:0000256" key="2">
    <source>
        <dbReference type="SAM" id="Phobius"/>
    </source>
</evidence>
<dbReference type="OrthoDB" id="3266361at2759"/>
<feature type="transmembrane region" description="Helical" evidence="2">
    <location>
        <begin position="59"/>
        <end position="80"/>
    </location>
</feature>
<dbReference type="EMBL" id="NBII01000009">
    <property type="protein sequence ID" value="PAV15952.1"/>
    <property type="molecule type" value="Genomic_DNA"/>
</dbReference>
<feature type="region of interest" description="Disordered" evidence="1">
    <location>
        <begin position="328"/>
        <end position="356"/>
    </location>
</feature>
<dbReference type="Proteomes" id="UP000217199">
    <property type="component" value="Unassembled WGS sequence"/>
</dbReference>
<gene>
    <name evidence="3" type="ORF">PNOK_0881000</name>
</gene>
<feature type="compositionally biased region" description="Polar residues" evidence="1">
    <location>
        <begin position="345"/>
        <end position="356"/>
    </location>
</feature>
<feature type="transmembrane region" description="Helical" evidence="2">
    <location>
        <begin position="20"/>
        <end position="38"/>
    </location>
</feature>
<protein>
    <submittedName>
        <fullName evidence="3">Uncharacterized protein</fullName>
    </submittedName>
</protein>
<accession>A0A286U8P6</accession>
<evidence type="ECO:0000313" key="4">
    <source>
        <dbReference type="Proteomes" id="UP000217199"/>
    </source>
</evidence>